<feature type="domain" description="Malonyl-CoA-[acyl-carrier-protein] transacylase small" evidence="5">
    <location>
        <begin position="133"/>
        <end position="194"/>
    </location>
</feature>
<dbReference type="GO" id="GO:0004314">
    <property type="term" value="F:[acyl-carrier-protein] S-malonyltransferase activity"/>
    <property type="evidence" value="ECO:0007669"/>
    <property type="project" value="UniProtKB-EC"/>
</dbReference>
<evidence type="ECO:0000256" key="3">
    <source>
        <dbReference type="ARBA" id="ARBA00023315"/>
    </source>
</evidence>
<comment type="catalytic activity">
    <reaction evidence="4">
        <text>holo-[ACP] + malonyl-CoA = malonyl-[ACP] + CoA</text>
        <dbReference type="Rhea" id="RHEA:41792"/>
        <dbReference type="Rhea" id="RHEA-COMP:9623"/>
        <dbReference type="Rhea" id="RHEA-COMP:9685"/>
        <dbReference type="ChEBI" id="CHEBI:57287"/>
        <dbReference type="ChEBI" id="CHEBI:57384"/>
        <dbReference type="ChEBI" id="CHEBI:64479"/>
        <dbReference type="ChEBI" id="CHEBI:78449"/>
        <dbReference type="EC" id="2.3.1.39"/>
    </reaction>
</comment>
<sequence>MSTAMVFPGMGPATFAEVGKFMVVNPFAQARLAEAREVLGYDVLAAFSRSEDAYTEAAQVAFVVNSVALADWARQTLDVAPVLCAGPSNGLRAATAFSGALSFADTVRLTADLARWEAEYFAQADNADLVTHSFVRTPQEQLAEMLDELGERGEWAEVSSYLDPGFFMVSLRERNLDWFKQRIRDVGGYSMYTMRPAVHSALLEPQREHAAREIYPKYSFADPVLPVVADHDGTLVTTAAGMYELHMATFVRAVRWEAVVRTLREQGVTDVCVSGSDNLFRRLKSTKTFEVLAVDPDRALRHRRTLVRR</sequence>
<dbReference type="InterPro" id="IPR049416">
    <property type="entry name" value="VinK-like_small"/>
</dbReference>
<keyword evidence="2 6" id="KW-0808">Transferase</keyword>
<dbReference type="Gene3D" id="3.40.366.10">
    <property type="entry name" value="Malonyl-Coenzyme A Acyl Carrier Protein, domain 2"/>
    <property type="match status" value="1"/>
</dbReference>
<evidence type="ECO:0000256" key="2">
    <source>
        <dbReference type="ARBA" id="ARBA00022679"/>
    </source>
</evidence>
<accession>A0ABV5ZS71</accession>
<name>A0ABV5ZS71_9PSEU</name>
<evidence type="ECO:0000256" key="4">
    <source>
        <dbReference type="ARBA" id="ARBA00048462"/>
    </source>
</evidence>
<keyword evidence="7" id="KW-1185">Reference proteome</keyword>
<evidence type="ECO:0000313" key="7">
    <source>
        <dbReference type="Proteomes" id="UP001589693"/>
    </source>
</evidence>
<dbReference type="PANTHER" id="PTHR42681">
    <property type="entry name" value="MALONYL-COA-ACYL CARRIER PROTEIN TRANSACYLASE, MITOCHONDRIAL"/>
    <property type="match status" value="1"/>
</dbReference>
<keyword evidence="3 6" id="KW-0012">Acyltransferase</keyword>
<dbReference type="InterPro" id="IPR016035">
    <property type="entry name" value="Acyl_Trfase/lysoPLipase"/>
</dbReference>
<evidence type="ECO:0000259" key="5">
    <source>
        <dbReference type="Pfam" id="PF21124"/>
    </source>
</evidence>
<comment type="caution">
    <text evidence="6">The sequence shown here is derived from an EMBL/GenBank/DDBJ whole genome shotgun (WGS) entry which is preliminary data.</text>
</comment>
<gene>
    <name evidence="6" type="ORF">ACFFQA_07240</name>
</gene>
<dbReference type="SUPFAM" id="SSF52151">
    <property type="entry name" value="FabD/lysophospholipase-like"/>
    <property type="match status" value="1"/>
</dbReference>
<evidence type="ECO:0000256" key="1">
    <source>
        <dbReference type="ARBA" id="ARBA00013258"/>
    </source>
</evidence>
<protein>
    <recommendedName>
        <fullName evidence="1">[acyl-carrier-protein] S-malonyltransferase</fullName>
        <ecNumber evidence="1">2.3.1.39</ecNumber>
    </recommendedName>
</protein>
<dbReference type="RefSeq" id="WP_377850883.1">
    <property type="nucleotide sequence ID" value="NZ_JBHLZU010000006.1"/>
</dbReference>
<proteinExistence type="predicted"/>
<dbReference type="EMBL" id="JBHLZU010000006">
    <property type="protein sequence ID" value="MFB9903727.1"/>
    <property type="molecule type" value="Genomic_DNA"/>
</dbReference>
<dbReference type="Proteomes" id="UP001589693">
    <property type="component" value="Unassembled WGS sequence"/>
</dbReference>
<evidence type="ECO:0000313" key="6">
    <source>
        <dbReference type="EMBL" id="MFB9903727.1"/>
    </source>
</evidence>
<dbReference type="PANTHER" id="PTHR42681:SF1">
    <property type="entry name" value="MALONYL-COA-ACYL CARRIER PROTEIN TRANSACYLASE, MITOCHONDRIAL"/>
    <property type="match status" value="1"/>
</dbReference>
<dbReference type="InterPro" id="IPR001227">
    <property type="entry name" value="Ac_transferase_dom_sf"/>
</dbReference>
<dbReference type="InterPro" id="IPR050858">
    <property type="entry name" value="Mal-CoA-ACP_Trans/PKS_FabD"/>
</dbReference>
<reference evidence="6 7" key="1">
    <citation type="submission" date="2024-09" db="EMBL/GenBank/DDBJ databases">
        <authorList>
            <person name="Sun Q."/>
            <person name="Mori K."/>
        </authorList>
    </citation>
    <scope>NUCLEOTIDE SEQUENCE [LARGE SCALE GENOMIC DNA]</scope>
    <source>
        <strain evidence="6 7">TBRC 7907</strain>
    </source>
</reference>
<organism evidence="6 7">
    <name type="scientific">Allokutzneria oryzae</name>
    <dbReference type="NCBI Taxonomy" id="1378989"/>
    <lineage>
        <taxon>Bacteria</taxon>
        <taxon>Bacillati</taxon>
        <taxon>Actinomycetota</taxon>
        <taxon>Actinomycetes</taxon>
        <taxon>Pseudonocardiales</taxon>
        <taxon>Pseudonocardiaceae</taxon>
        <taxon>Allokutzneria</taxon>
    </lineage>
</organism>
<dbReference type="Gene3D" id="3.30.70.250">
    <property type="entry name" value="Malonyl-CoA ACP transacylase, ACP-binding"/>
    <property type="match status" value="1"/>
</dbReference>
<dbReference type="Pfam" id="PF21124">
    <property type="entry name" value="VinK_C"/>
    <property type="match status" value="1"/>
</dbReference>
<dbReference type="EC" id="2.3.1.39" evidence="1"/>